<keyword evidence="12" id="KW-1185">Reference proteome</keyword>
<evidence type="ECO:0000256" key="2">
    <source>
        <dbReference type="ARBA" id="ARBA00006055"/>
    </source>
</evidence>
<accession>G3B3K2</accession>
<dbReference type="PANTHER" id="PTHR31737">
    <property type="entry name" value="PROTEIN TOS1"/>
    <property type="match status" value="1"/>
</dbReference>
<evidence type="ECO:0000256" key="8">
    <source>
        <dbReference type="SAM" id="SignalP"/>
    </source>
</evidence>
<dbReference type="GeneID" id="18245799"/>
<dbReference type="InterPro" id="IPR018807">
    <property type="entry name" value="YJL171C/Tos1_N"/>
</dbReference>
<keyword evidence="4 8" id="KW-0732">Signal</keyword>
<dbReference type="GO" id="GO:0009277">
    <property type="term" value="C:fungal-type cell wall"/>
    <property type="evidence" value="ECO:0007669"/>
    <property type="project" value="TreeGrafter"/>
</dbReference>
<dbReference type="EC" id="3.2.1.39" evidence="3"/>
<reference evidence="11 12" key="1">
    <citation type="journal article" date="2011" name="Proc. Natl. Acad. Sci. U.S.A.">
        <title>Comparative genomics of xylose-fermenting fungi for enhanced biofuel production.</title>
        <authorList>
            <person name="Wohlbach D.J."/>
            <person name="Kuo A."/>
            <person name="Sato T.K."/>
            <person name="Potts K.M."/>
            <person name="Salamov A.A."/>
            <person name="LaButti K.M."/>
            <person name="Sun H."/>
            <person name="Clum A."/>
            <person name="Pangilinan J.L."/>
            <person name="Lindquist E.A."/>
            <person name="Lucas S."/>
            <person name="Lapidus A."/>
            <person name="Jin M."/>
            <person name="Gunawan C."/>
            <person name="Balan V."/>
            <person name="Dale B.E."/>
            <person name="Jeffries T.W."/>
            <person name="Zinkel R."/>
            <person name="Barry K.W."/>
            <person name="Grigoriev I.V."/>
            <person name="Gasch A.P."/>
        </authorList>
    </citation>
    <scope>NUCLEOTIDE SEQUENCE [LARGE SCALE GENOMIC DNA]</scope>
    <source>
        <strain evidence="12">ATCC 10573 / BCRC 21748 / CBS 615 / JCM 9827 / NBRC 10315 / NRRL Y-1498 / VKM Y-70</strain>
    </source>
</reference>
<evidence type="ECO:0000313" key="12">
    <source>
        <dbReference type="Proteomes" id="UP000000707"/>
    </source>
</evidence>
<evidence type="ECO:0000256" key="3">
    <source>
        <dbReference type="ARBA" id="ARBA00012780"/>
    </source>
</evidence>
<evidence type="ECO:0000256" key="4">
    <source>
        <dbReference type="ARBA" id="ARBA00022729"/>
    </source>
</evidence>
<organism evidence="12">
    <name type="scientific">Candida tenuis (strain ATCC 10573 / BCRC 21748 / CBS 615 / JCM 9827 / NBRC 10315 / NRRL Y-1498 / VKM Y-70)</name>
    <name type="common">Yeast</name>
    <name type="synonym">Yamadazyma tenuis</name>
    <dbReference type="NCBI Taxonomy" id="590646"/>
    <lineage>
        <taxon>Eukaryota</taxon>
        <taxon>Fungi</taxon>
        <taxon>Dikarya</taxon>
        <taxon>Ascomycota</taxon>
        <taxon>Saccharomycotina</taxon>
        <taxon>Pichiomycetes</taxon>
        <taxon>Debaryomycetaceae</taxon>
        <taxon>Yamadazyma</taxon>
    </lineage>
</organism>
<keyword evidence="5" id="KW-0378">Hydrolase</keyword>
<dbReference type="InterPro" id="IPR018805">
    <property type="entry name" value="YJL171C/Tos1_C"/>
</dbReference>
<evidence type="ECO:0000256" key="7">
    <source>
        <dbReference type="ARBA" id="ARBA00023316"/>
    </source>
</evidence>
<comment type="similarity">
    <text evidence="2">Belongs to the PGA52 family.</text>
</comment>
<dbReference type="Pfam" id="PF10290">
    <property type="entry name" value="YJL171C_Tos1_N"/>
    <property type="match status" value="1"/>
</dbReference>
<comment type="catalytic activity">
    <reaction evidence="1">
        <text>Hydrolysis of (1-&gt;3)-beta-D-glucosidic linkages in (1-&gt;3)-beta-D-glucans.</text>
        <dbReference type="EC" id="3.2.1.39"/>
    </reaction>
</comment>
<evidence type="ECO:0000259" key="9">
    <source>
        <dbReference type="Pfam" id="PF10287"/>
    </source>
</evidence>
<feature type="signal peptide" evidence="8">
    <location>
        <begin position="1"/>
        <end position="19"/>
    </location>
</feature>
<evidence type="ECO:0000256" key="6">
    <source>
        <dbReference type="ARBA" id="ARBA00023295"/>
    </source>
</evidence>
<dbReference type="HOGENOM" id="CLU_030276_0_0_1"/>
<dbReference type="Pfam" id="PF10287">
    <property type="entry name" value="YJL171C_Tos1_C"/>
    <property type="match status" value="1"/>
</dbReference>
<dbReference type="OrthoDB" id="118256at2759"/>
<dbReference type="AlphaFoldDB" id="G3B3K2"/>
<keyword evidence="7" id="KW-0961">Cell wall biogenesis/degradation</keyword>
<dbReference type="PROSITE" id="PS51257">
    <property type="entry name" value="PROKAR_LIPOPROTEIN"/>
    <property type="match status" value="1"/>
</dbReference>
<dbReference type="EMBL" id="GL996521">
    <property type="protein sequence ID" value="EGV64173.1"/>
    <property type="molecule type" value="Genomic_DNA"/>
</dbReference>
<feature type="chain" id="PRO_5003442751" description="glucan endo-1,3-beta-D-glucosidase" evidence="8">
    <location>
        <begin position="20"/>
        <end position="438"/>
    </location>
</feature>
<gene>
    <name evidence="11" type="ORF">CANTEDRAFT_105324</name>
</gene>
<dbReference type="Gene3D" id="2.60.120.200">
    <property type="match status" value="1"/>
</dbReference>
<dbReference type="KEGG" id="cten:18245799"/>
<sequence length="438" mass="45798">MKLSALYAIGLFLVSSASASCELSSDGNYYCSSTNKITYTGIGYSGSYDKVTAMDASSGSCSSESYSFSGNLSPLDEDLSIHFRGPIKLKQFAVYYPASSSNKKRGDDCQTTLVHKHHLHKRATQVVEVTQTVYVDANGVTQTTQATSTQTSAAANVVEEDDDTTSTTSTAAASSAAAAGFSTAVASSAAAVSSAAASSAAVSASSGDWERSAYYSSGSADGLVFFNHYGGSGSGVWDSAFGNSISYANSDASGGSSSPQVLDYTLVGSNTEFIIMSDTKCSGDDCGFYRDGIPAYKGFSGSKKVFVFEFQMPQATGAETVDNYDMPAIWALNAKIPRTLQYGKSSCSCWPGCGELDLFEILSQGSSKLISHLHSDQGSGGGGSQDYFERPYDSTLKAAVVFDGTDVTIVEVDDDFDEVLSSSTVQGWIDESGSTASI</sequence>
<dbReference type="GO" id="GO:0071555">
    <property type="term" value="P:cell wall organization"/>
    <property type="evidence" value="ECO:0007669"/>
    <property type="project" value="UniProtKB-KW"/>
</dbReference>
<dbReference type="PANTHER" id="PTHR31737:SF2">
    <property type="entry name" value="PROTEIN TOS1"/>
    <property type="match status" value="1"/>
</dbReference>
<dbReference type="Proteomes" id="UP000000707">
    <property type="component" value="Unassembled WGS sequence"/>
</dbReference>
<keyword evidence="6" id="KW-0326">Glycosidase</keyword>
<name>G3B3K2_CANTC</name>
<evidence type="ECO:0000313" key="11">
    <source>
        <dbReference type="EMBL" id="EGV64173.1"/>
    </source>
</evidence>
<evidence type="ECO:0000256" key="1">
    <source>
        <dbReference type="ARBA" id="ARBA00000382"/>
    </source>
</evidence>
<feature type="domain" description="Cell wall protein YJL171C/Tos1 N-terminal" evidence="10">
    <location>
        <begin position="35"/>
        <end position="97"/>
    </location>
</feature>
<protein>
    <recommendedName>
        <fullName evidence="3">glucan endo-1,3-beta-D-glucosidase</fullName>
        <ecNumber evidence="3">3.2.1.39</ecNumber>
    </recommendedName>
</protein>
<dbReference type="eggNOG" id="ENOG502QSI7">
    <property type="taxonomic scope" value="Eukaryota"/>
</dbReference>
<feature type="domain" description="Cell wall protein YJL171C/Tos1 C-terminal" evidence="9">
    <location>
        <begin position="207"/>
        <end position="428"/>
    </location>
</feature>
<dbReference type="GO" id="GO:0042973">
    <property type="term" value="F:glucan endo-1,3-beta-D-glucosidase activity"/>
    <property type="evidence" value="ECO:0007669"/>
    <property type="project" value="UniProtKB-EC"/>
</dbReference>
<evidence type="ECO:0000256" key="5">
    <source>
        <dbReference type="ARBA" id="ARBA00022801"/>
    </source>
</evidence>
<dbReference type="STRING" id="590646.G3B3K2"/>
<evidence type="ECO:0000259" key="10">
    <source>
        <dbReference type="Pfam" id="PF10290"/>
    </source>
</evidence>
<proteinExistence type="inferred from homology"/>